<dbReference type="InterPro" id="IPR029052">
    <property type="entry name" value="Metallo-depent_PP-like"/>
</dbReference>
<name>A0A4V2QG23_HYDET</name>
<dbReference type="PANTHER" id="PTHR11124">
    <property type="entry name" value="VACUOLAR SORTING PROTEIN VPS29"/>
    <property type="match status" value="1"/>
</dbReference>
<dbReference type="SUPFAM" id="SSF56300">
    <property type="entry name" value="Metallo-dependent phosphatases"/>
    <property type="match status" value="1"/>
</dbReference>
<dbReference type="GO" id="GO:0016787">
    <property type="term" value="F:hydrolase activity"/>
    <property type="evidence" value="ECO:0007669"/>
    <property type="project" value="UniProtKB-UniRule"/>
</dbReference>
<dbReference type="AlphaFoldDB" id="A0A4V2QG23"/>
<feature type="domain" description="Calcineurin-like phosphoesterase" evidence="3">
    <location>
        <begin position="4"/>
        <end position="148"/>
    </location>
</feature>
<dbReference type="InterPro" id="IPR000979">
    <property type="entry name" value="Phosphodiesterase_MJ0936/Vps29"/>
</dbReference>
<evidence type="ECO:0000313" key="4">
    <source>
        <dbReference type="EMBL" id="TCL74177.1"/>
    </source>
</evidence>
<sequence length="160" mass="17609">MSGMRVGVVGDIHGSYHELRKAVRAMGKIDHLLFTGDGYRDICRLREETGLFVRGVAGNCDFVSEFPLEQTFQLDEFKILLAHGHQYGAKTGLSRLGQAGREQGAALVVFGHTHQPLSTTWNEIRLLNPGTLSRERSYGGVSYGIIETGAAGLNMYLQQL</sequence>
<reference evidence="4 5" key="1">
    <citation type="submission" date="2019-03" db="EMBL/GenBank/DDBJ databases">
        <title>Genomic Encyclopedia of Type Strains, Phase IV (KMG-IV): sequencing the most valuable type-strain genomes for metagenomic binning, comparative biology and taxonomic classification.</title>
        <authorList>
            <person name="Goeker M."/>
        </authorList>
    </citation>
    <scope>NUCLEOTIDE SEQUENCE [LARGE SCALE GENOMIC DNA]</scope>
    <source>
        <strain evidence="4 5">LX-B</strain>
    </source>
</reference>
<comment type="cofactor">
    <cofactor evidence="2">
        <name>a divalent metal cation</name>
        <dbReference type="ChEBI" id="CHEBI:60240"/>
    </cofactor>
</comment>
<proteinExistence type="inferred from homology"/>
<dbReference type="Proteomes" id="UP000295008">
    <property type="component" value="Unassembled WGS sequence"/>
</dbReference>
<keyword evidence="2" id="KW-0479">Metal-binding</keyword>
<evidence type="ECO:0000259" key="3">
    <source>
        <dbReference type="Pfam" id="PF12850"/>
    </source>
</evidence>
<dbReference type="Gene3D" id="3.60.21.10">
    <property type="match status" value="1"/>
</dbReference>
<evidence type="ECO:0000256" key="2">
    <source>
        <dbReference type="RuleBase" id="RU362039"/>
    </source>
</evidence>
<gene>
    <name evidence="4" type="ORF">EDC14_1004113</name>
</gene>
<dbReference type="InterPro" id="IPR024654">
    <property type="entry name" value="Calcineurin-like_PHP_lpxH"/>
</dbReference>
<comment type="caution">
    <text evidence="4">The sequence shown here is derived from an EMBL/GenBank/DDBJ whole genome shotgun (WGS) entry which is preliminary data.</text>
</comment>
<dbReference type="EMBL" id="SLUN01000004">
    <property type="protein sequence ID" value="TCL74177.1"/>
    <property type="molecule type" value="Genomic_DNA"/>
</dbReference>
<protein>
    <recommendedName>
        <fullName evidence="2">Phosphoesterase</fullName>
        <ecNumber evidence="2">3.1.4.-</ecNumber>
    </recommendedName>
</protein>
<evidence type="ECO:0000256" key="1">
    <source>
        <dbReference type="ARBA" id="ARBA00008950"/>
    </source>
</evidence>
<dbReference type="GO" id="GO:0046872">
    <property type="term" value="F:metal ion binding"/>
    <property type="evidence" value="ECO:0007669"/>
    <property type="project" value="UniProtKB-KW"/>
</dbReference>
<dbReference type="NCBIfam" id="TIGR00040">
    <property type="entry name" value="yfcE"/>
    <property type="match status" value="1"/>
</dbReference>
<dbReference type="Pfam" id="PF12850">
    <property type="entry name" value="Metallophos_2"/>
    <property type="match status" value="1"/>
</dbReference>
<dbReference type="EC" id="3.1.4.-" evidence="2"/>
<accession>A0A4V2QG23</accession>
<organism evidence="4 5">
    <name type="scientific">Hydrogenispora ethanolica</name>
    <dbReference type="NCBI Taxonomy" id="1082276"/>
    <lineage>
        <taxon>Bacteria</taxon>
        <taxon>Bacillati</taxon>
        <taxon>Bacillota</taxon>
        <taxon>Hydrogenispora</taxon>
    </lineage>
</organism>
<evidence type="ECO:0000313" key="5">
    <source>
        <dbReference type="Proteomes" id="UP000295008"/>
    </source>
</evidence>
<comment type="similarity">
    <text evidence="1 2">Belongs to the metallophosphoesterase superfamily. YfcE family.</text>
</comment>
<keyword evidence="5" id="KW-1185">Reference proteome</keyword>